<reference evidence="2 3" key="1">
    <citation type="journal article" date="2017" name="ISME J.">
        <title>Energy and carbon metabolisms in a deep terrestrial subsurface fluid microbial community.</title>
        <authorList>
            <person name="Momper L."/>
            <person name="Jungbluth S.P."/>
            <person name="Lee M.D."/>
            <person name="Amend J.P."/>
        </authorList>
    </citation>
    <scope>NUCLEOTIDE SEQUENCE [LARGE SCALE GENOMIC DNA]</scope>
    <source>
        <strain evidence="2">SURF_17</strain>
    </source>
</reference>
<dbReference type="InterPro" id="IPR041698">
    <property type="entry name" value="Methyltransf_25"/>
</dbReference>
<dbReference type="PANTHER" id="PTHR44068:SF11">
    <property type="entry name" value="GERANYL DIPHOSPHATE 2-C-METHYLTRANSFERASE"/>
    <property type="match status" value="1"/>
</dbReference>
<gene>
    <name evidence="2" type="ORF">C4532_12010</name>
</gene>
<dbReference type="InterPro" id="IPR029063">
    <property type="entry name" value="SAM-dependent_MTases_sf"/>
</dbReference>
<feature type="domain" description="Methyltransferase" evidence="1">
    <location>
        <begin position="52"/>
        <end position="133"/>
    </location>
</feature>
<comment type="caution">
    <text evidence="2">The sequence shown here is derived from an EMBL/GenBank/DDBJ whole genome shotgun (WGS) entry which is preliminary data.</text>
</comment>
<dbReference type="PANTHER" id="PTHR44068">
    <property type="entry name" value="ZGC:194242"/>
    <property type="match status" value="1"/>
</dbReference>
<dbReference type="SUPFAM" id="SSF53335">
    <property type="entry name" value="S-adenosyl-L-methionine-dependent methyltransferases"/>
    <property type="match status" value="1"/>
</dbReference>
<name>A0A419EW01_9BACT</name>
<proteinExistence type="predicted"/>
<dbReference type="AlphaFoldDB" id="A0A419EW01"/>
<keyword evidence="2" id="KW-0808">Transferase</keyword>
<dbReference type="CDD" id="cd02440">
    <property type="entry name" value="AdoMet_MTases"/>
    <property type="match status" value="1"/>
</dbReference>
<dbReference type="Pfam" id="PF13649">
    <property type="entry name" value="Methyltransf_25"/>
    <property type="match status" value="1"/>
</dbReference>
<dbReference type="EMBL" id="QZKI01000089">
    <property type="protein sequence ID" value="RJP68693.1"/>
    <property type="molecule type" value="Genomic_DNA"/>
</dbReference>
<sequence length="281" mass="32200">MSQANHVLYRPEFPRSDSYDPEWVMDNQMGPNALWLLEWLCASLDLKPDMRVLDLGCGTAMTSVFLAREFNVRVWAADLWVNPDENWKRVCSAGLSDHIFPMRVEAHSLPFAREFFDAVISVDAYHYFGTDELYLGYLSCFVRPHGVIAIAVPGLMQHIEKGVPEHLSRKQSNGHAFWEDECISFHTAQWWRALWERSNRVEVAVADTMPEGWKLWRDFEIVLESAKKNQFPSVAEALDADQGQYVGFVRLVGNRKEGIAPMNLYDPGLIAQMNSDNTDSR</sequence>
<evidence type="ECO:0000313" key="3">
    <source>
        <dbReference type="Proteomes" id="UP000285961"/>
    </source>
</evidence>
<evidence type="ECO:0000313" key="2">
    <source>
        <dbReference type="EMBL" id="RJP68693.1"/>
    </source>
</evidence>
<dbReference type="GO" id="GO:0008168">
    <property type="term" value="F:methyltransferase activity"/>
    <property type="evidence" value="ECO:0007669"/>
    <property type="project" value="UniProtKB-KW"/>
</dbReference>
<dbReference type="GO" id="GO:0032259">
    <property type="term" value="P:methylation"/>
    <property type="evidence" value="ECO:0007669"/>
    <property type="project" value="UniProtKB-KW"/>
</dbReference>
<accession>A0A419EW01</accession>
<dbReference type="Proteomes" id="UP000285961">
    <property type="component" value="Unassembled WGS sequence"/>
</dbReference>
<organism evidence="2 3">
    <name type="scientific">Candidatus Abyssobacteria bacterium SURF_17</name>
    <dbReference type="NCBI Taxonomy" id="2093361"/>
    <lineage>
        <taxon>Bacteria</taxon>
        <taxon>Pseudomonadati</taxon>
        <taxon>Candidatus Hydrogenedentota</taxon>
        <taxon>Candidatus Abyssobacteria</taxon>
    </lineage>
</organism>
<dbReference type="InterPro" id="IPR050447">
    <property type="entry name" value="Erg6_SMT_methyltransf"/>
</dbReference>
<dbReference type="Gene3D" id="3.40.50.150">
    <property type="entry name" value="Vaccinia Virus protein VP39"/>
    <property type="match status" value="1"/>
</dbReference>
<keyword evidence="2" id="KW-0489">Methyltransferase</keyword>
<evidence type="ECO:0000259" key="1">
    <source>
        <dbReference type="Pfam" id="PF13649"/>
    </source>
</evidence>
<protein>
    <submittedName>
        <fullName evidence="2">Methyltransferase domain-containing protein</fullName>
    </submittedName>
</protein>